<keyword evidence="4" id="KW-0732">Signal</keyword>
<evidence type="ECO:0000256" key="3">
    <source>
        <dbReference type="SAM" id="MobiDB-lite"/>
    </source>
</evidence>
<dbReference type="PANTHER" id="PTHR12236:SF95">
    <property type="entry name" value="CUTICULAR PROTEIN 76BD, ISOFORM C-RELATED"/>
    <property type="match status" value="1"/>
</dbReference>
<accession>A0A9N9QBQ2</accession>
<evidence type="ECO:0000256" key="4">
    <source>
        <dbReference type="SAM" id="SignalP"/>
    </source>
</evidence>
<evidence type="ECO:0008006" key="7">
    <source>
        <dbReference type="Google" id="ProtNLM"/>
    </source>
</evidence>
<sequence>MKFYLVVAFSVLITVKASPILQPISAPIAVAHAPVVRAEPYNAHPQYKFEYGVSDPHTGDQKSQEEVRDGDVVRGSYSLVEPDGSKRRVDYVADPINGFNAVVKKEPLHHVTPLVSHAPAVAVAHAPALAVAHAPLAIAHAPTPLALAHAPLTLAHAPTLALDHAPLAYSHLPLAYNQASVAYSHAPITLSRGISSLSQTILH</sequence>
<dbReference type="PROSITE" id="PS00233">
    <property type="entry name" value="CHIT_BIND_RR_1"/>
    <property type="match status" value="1"/>
</dbReference>
<gene>
    <name evidence="5" type="ORF">CEUTPL_LOCUS4429</name>
</gene>
<name>A0A9N9QBQ2_9CUCU</name>
<dbReference type="GO" id="GO:0005615">
    <property type="term" value="C:extracellular space"/>
    <property type="evidence" value="ECO:0007669"/>
    <property type="project" value="TreeGrafter"/>
</dbReference>
<protein>
    <recommendedName>
        <fullName evidence="7">Cuticle protein</fullName>
    </recommendedName>
</protein>
<proteinExistence type="predicted"/>
<dbReference type="InterPro" id="IPR031311">
    <property type="entry name" value="CHIT_BIND_RR_consensus"/>
</dbReference>
<feature type="compositionally biased region" description="Basic and acidic residues" evidence="3">
    <location>
        <begin position="57"/>
        <end position="72"/>
    </location>
</feature>
<dbReference type="InterPro" id="IPR000618">
    <property type="entry name" value="Insect_cuticle"/>
</dbReference>
<dbReference type="Pfam" id="PF00379">
    <property type="entry name" value="Chitin_bind_4"/>
    <property type="match status" value="1"/>
</dbReference>
<feature type="signal peptide" evidence="4">
    <location>
        <begin position="1"/>
        <end position="17"/>
    </location>
</feature>
<evidence type="ECO:0000256" key="1">
    <source>
        <dbReference type="ARBA" id="ARBA00022460"/>
    </source>
</evidence>
<dbReference type="PANTHER" id="PTHR12236">
    <property type="entry name" value="STRUCTURAL CONTITUENT OF CUTICLE"/>
    <property type="match status" value="1"/>
</dbReference>
<feature type="chain" id="PRO_5040310750" description="Cuticle protein" evidence="4">
    <location>
        <begin position="18"/>
        <end position="203"/>
    </location>
</feature>
<dbReference type="GO" id="GO:0031012">
    <property type="term" value="C:extracellular matrix"/>
    <property type="evidence" value="ECO:0007669"/>
    <property type="project" value="TreeGrafter"/>
</dbReference>
<dbReference type="OrthoDB" id="6348134at2759"/>
<keyword evidence="6" id="KW-1185">Reference proteome</keyword>
<dbReference type="PRINTS" id="PR00947">
    <property type="entry name" value="CUTICLE"/>
</dbReference>
<evidence type="ECO:0000313" key="5">
    <source>
        <dbReference type="EMBL" id="CAG9763772.1"/>
    </source>
</evidence>
<keyword evidence="1 2" id="KW-0193">Cuticle</keyword>
<reference evidence="5" key="1">
    <citation type="submission" date="2022-01" db="EMBL/GenBank/DDBJ databases">
        <authorList>
            <person name="King R."/>
        </authorList>
    </citation>
    <scope>NUCLEOTIDE SEQUENCE</scope>
</reference>
<feature type="region of interest" description="Disordered" evidence="3">
    <location>
        <begin position="49"/>
        <end position="72"/>
    </location>
</feature>
<dbReference type="EMBL" id="OU892290">
    <property type="protein sequence ID" value="CAG9763772.1"/>
    <property type="molecule type" value="Genomic_DNA"/>
</dbReference>
<evidence type="ECO:0000256" key="2">
    <source>
        <dbReference type="PROSITE-ProRule" id="PRU00497"/>
    </source>
</evidence>
<dbReference type="InterPro" id="IPR051217">
    <property type="entry name" value="Insect_Cuticle_Struc_Prot"/>
</dbReference>
<evidence type="ECO:0000313" key="6">
    <source>
        <dbReference type="Proteomes" id="UP001152799"/>
    </source>
</evidence>
<dbReference type="AlphaFoldDB" id="A0A9N9QBQ2"/>
<dbReference type="PROSITE" id="PS51155">
    <property type="entry name" value="CHIT_BIND_RR_2"/>
    <property type="match status" value="1"/>
</dbReference>
<dbReference type="GO" id="GO:0042302">
    <property type="term" value="F:structural constituent of cuticle"/>
    <property type="evidence" value="ECO:0007669"/>
    <property type="project" value="UniProtKB-UniRule"/>
</dbReference>
<dbReference type="Proteomes" id="UP001152799">
    <property type="component" value="Chromosome 14"/>
</dbReference>
<organism evidence="5 6">
    <name type="scientific">Ceutorhynchus assimilis</name>
    <name type="common">cabbage seed weevil</name>
    <dbReference type="NCBI Taxonomy" id="467358"/>
    <lineage>
        <taxon>Eukaryota</taxon>
        <taxon>Metazoa</taxon>
        <taxon>Ecdysozoa</taxon>
        <taxon>Arthropoda</taxon>
        <taxon>Hexapoda</taxon>
        <taxon>Insecta</taxon>
        <taxon>Pterygota</taxon>
        <taxon>Neoptera</taxon>
        <taxon>Endopterygota</taxon>
        <taxon>Coleoptera</taxon>
        <taxon>Polyphaga</taxon>
        <taxon>Cucujiformia</taxon>
        <taxon>Curculionidae</taxon>
        <taxon>Ceutorhynchinae</taxon>
        <taxon>Ceutorhynchus</taxon>
    </lineage>
</organism>